<evidence type="ECO:0000256" key="1">
    <source>
        <dbReference type="ARBA" id="ARBA00022448"/>
    </source>
</evidence>
<dbReference type="EMBL" id="CP060635">
    <property type="protein sequence ID" value="QNM08641.1"/>
    <property type="molecule type" value="Genomic_DNA"/>
</dbReference>
<dbReference type="Gene3D" id="3.40.50.300">
    <property type="entry name" value="P-loop containing nucleotide triphosphate hydrolases"/>
    <property type="match status" value="1"/>
</dbReference>
<dbReference type="Pfam" id="PF12399">
    <property type="entry name" value="BCA_ABC_TP_C"/>
    <property type="match status" value="1"/>
</dbReference>
<protein>
    <submittedName>
        <fullName evidence="5">ABC transporter ATP-binding protein</fullName>
    </submittedName>
</protein>
<gene>
    <name evidence="5" type="ORF">H9Q79_17620</name>
</gene>
<dbReference type="PANTHER" id="PTHR45772">
    <property type="entry name" value="CONSERVED COMPONENT OF ABC TRANSPORTER FOR NATURAL AMINO ACIDS-RELATED"/>
    <property type="match status" value="1"/>
</dbReference>
<reference evidence="5 6" key="1">
    <citation type="submission" date="2020-08" db="EMBL/GenBank/DDBJ databases">
        <authorList>
            <person name="Liu C."/>
            <person name="Sun Q."/>
        </authorList>
    </citation>
    <scope>NUCLEOTIDE SEQUENCE [LARGE SCALE GENOMIC DNA]</scope>
    <source>
        <strain evidence="5 6">NSJ-29</strain>
    </source>
</reference>
<sequence length="250" mass="27734">MLEAKGVTIRFGGLTAVDHVDMVVRDHKITGLIGPNGAGKTTFFNCISGVYKPNEGSVIFDGKHIEGKKPYQICDAGISRTYQVINLFWNMTAIENVMVGMHPRLKSTFLTDLFKTPAVRAEERAAREKAYEWLKFVGLEKYANEPAGALPYGGQRLLEIVRGLASDAKILLLDEPVAGMNTKEKAEFDGLLQEILKKGVTILMVEHDMELVMGICDYLYVLEYGKLLAEGVPDEIQKHPEVIRAYLGGE</sequence>
<dbReference type="Proteomes" id="UP000515860">
    <property type="component" value="Chromosome"/>
</dbReference>
<keyword evidence="1" id="KW-0813">Transport</keyword>
<dbReference type="InterPro" id="IPR003439">
    <property type="entry name" value="ABC_transporter-like_ATP-bd"/>
</dbReference>
<evidence type="ECO:0000313" key="5">
    <source>
        <dbReference type="EMBL" id="QNM08641.1"/>
    </source>
</evidence>
<dbReference type="RefSeq" id="WP_118644636.1">
    <property type="nucleotide sequence ID" value="NZ_CP060635.1"/>
</dbReference>
<dbReference type="GO" id="GO:0005886">
    <property type="term" value="C:plasma membrane"/>
    <property type="evidence" value="ECO:0007669"/>
    <property type="project" value="TreeGrafter"/>
</dbReference>
<keyword evidence="2" id="KW-0547">Nucleotide-binding</keyword>
<dbReference type="GO" id="GO:1903805">
    <property type="term" value="P:L-valine import across plasma membrane"/>
    <property type="evidence" value="ECO:0007669"/>
    <property type="project" value="TreeGrafter"/>
</dbReference>
<dbReference type="InterPro" id="IPR032823">
    <property type="entry name" value="BCA_ABC_TP_C"/>
</dbReference>
<evidence type="ECO:0000256" key="2">
    <source>
        <dbReference type="ARBA" id="ARBA00022741"/>
    </source>
</evidence>
<dbReference type="GO" id="GO:0005524">
    <property type="term" value="F:ATP binding"/>
    <property type="evidence" value="ECO:0007669"/>
    <property type="project" value="UniProtKB-KW"/>
</dbReference>
<dbReference type="GO" id="GO:0005304">
    <property type="term" value="F:L-valine transmembrane transporter activity"/>
    <property type="evidence" value="ECO:0007669"/>
    <property type="project" value="TreeGrafter"/>
</dbReference>
<dbReference type="GO" id="GO:0015808">
    <property type="term" value="P:L-alanine transport"/>
    <property type="evidence" value="ECO:0007669"/>
    <property type="project" value="TreeGrafter"/>
</dbReference>
<evidence type="ECO:0000259" key="4">
    <source>
        <dbReference type="PROSITE" id="PS50893"/>
    </source>
</evidence>
<dbReference type="GO" id="GO:0015192">
    <property type="term" value="F:L-phenylalanine transmembrane transporter activity"/>
    <property type="evidence" value="ECO:0007669"/>
    <property type="project" value="TreeGrafter"/>
</dbReference>
<evidence type="ECO:0000313" key="6">
    <source>
        <dbReference type="Proteomes" id="UP000515860"/>
    </source>
</evidence>
<dbReference type="InterPro" id="IPR027417">
    <property type="entry name" value="P-loop_NTPase"/>
</dbReference>
<dbReference type="InterPro" id="IPR051120">
    <property type="entry name" value="ABC_AA/LPS_Transport"/>
</dbReference>
<dbReference type="PROSITE" id="PS50893">
    <property type="entry name" value="ABC_TRANSPORTER_2"/>
    <property type="match status" value="1"/>
</dbReference>
<dbReference type="GO" id="GO:0016887">
    <property type="term" value="F:ATP hydrolysis activity"/>
    <property type="evidence" value="ECO:0007669"/>
    <property type="project" value="InterPro"/>
</dbReference>
<organism evidence="5 6">
    <name type="scientific">Wansuia hejianensis</name>
    <dbReference type="NCBI Taxonomy" id="2763667"/>
    <lineage>
        <taxon>Bacteria</taxon>
        <taxon>Bacillati</taxon>
        <taxon>Bacillota</taxon>
        <taxon>Clostridia</taxon>
        <taxon>Lachnospirales</taxon>
        <taxon>Lachnospiraceae</taxon>
        <taxon>Wansuia</taxon>
    </lineage>
</organism>
<dbReference type="PANTHER" id="PTHR45772:SF7">
    <property type="entry name" value="AMINO ACID ABC TRANSPORTER ATP-BINDING PROTEIN"/>
    <property type="match status" value="1"/>
</dbReference>
<evidence type="ECO:0000256" key="3">
    <source>
        <dbReference type="ARBA" id="ARBA00022840"/>
    </source>
</evidence>
<name>A0A7G9GCV9_9FIRM</name>
<dbReference type="CDD" id="cd03219">
    <property type="entry name" value="ABC_Mj1267_LivG_branched"/>
    <property type="match status" value="1"/>
</dbReference>
<dbReference type="InterPro" id="IPR003593">
    <property type="entry name" value="AAA+_ATPase"/>
</dbReference>
<dbReference type="GO" id="GO:1903806">
    <property type="term" value="P:L-isoleucine import across plasma membrane"/>
    <property type="evidence" value="ECO:0007669"/>
    <property type="project" value="TreeGrafter"/>
</dbReference>
<keyword evidence="3 5" id="KW-0067">ATP-binding</keyword>
<dbReference type="GO" id="GO:0042941">
    <property type="term" value="P:D-alanine transmembrane transport"/>
    <property type="evidence" value="ECO:0007669"/>
    <property type="project" value="TreeGrafter"/>
</dbReference>
<dbReference type="Pfam" id="PF00005">
    <property type="entry name" value="ABC_tran"/>
    <property type="match status" value="1"/>
</dbReference>
<dbReference type="AlphaFoldDB" id="A0A7G9GCV9"/>
<feature type="domain" description="ABC transporter" evidence="4">
    <location>
        <begin position="2"/>
        <end position="249"/>
    </location>
</feature>
<accession>A0A7G9GCV9</accession>
<dbReference type="GO" id="GO:0015188">
    <property type="term" value="F:L-isoleucine transmembrane transporter activity"/>
    <property type="evidence" value="ECO:0007669"/>
    <property type="project" value="TreeGrafter"/>
</dbReference>
<dbReference type="FunFam" id="3.40.50.300:FF:000421">
    <property type="entry name" value="Branched-chain amino acid ABC transporter ATP-binding protein"/>
    <property type="match status" value="1"/>
</dbReference>
<keyword evidence="6" id="KW-1185">Reference proteome</keyword>
<dbReference type="SMART" id="SM00382">
    <property type="entry name" value="AAA"/>
    <property type="match status" value="1"/>
</dbReference>
<dbReference type="SUPFAM" id="SSF52540">
    <property type="entry name" value="P-loop containing nucleoside triphosphate hydrolases"/>
    <property type="match status" value="1"/>
</dbReference>
<dbReference type="KEGG" id="whj:H9Q79_17620"/>
<proteinExistence type="predicted"/>